<reference evidence="7 8" key="1">
    <citation type="submission" date="2021-02" db="EMBL/GenBank/DDBJ databases">
        <title>Characterization of Marinitoga sp. nov. str. BP5-C20A.</title>
        <authorList>
            <person name="Erauso G."/>
            <person name="Postec A."/>
        </authorList>
    </citation>
    <scope>NUCLEOTIDE SEQUENCE [LARGE SCALE GENOMIC DNA]</scope>
    <source>
        <strain evidence="7 8">BP5-C20A</strain>
    </source>
</reference>
<evidence type="ECO:0000256" key="1">
    <source>
        <dbReference type="ARBA" id="ARBA00010982"/>
    </source>
</evidence>
<evidence type="ECO:0000259" key="6">
    <source>
        <dbReference type="Pfam" id="PF02803"/>
    </source>
</evidence>
<dbReference type="CDD" id="cd00751">
    <property type="entry name" value="thiolase"/>
    <property type="match status" value="1"/>
</dbReference>
<dbReference type="NCBIfam" id="TIGR01930">
    <property type="entry name" value="AcCoA-C-Actrans"/>
    <property type="match status" value="1"/>
</dbReference>
<dbReference type="PANTHER" id="PTHR18919">
    <property type="entry name" value="ACETYL-COA C-ACYLTRANSFERASE"/>
    <property type="match status" value="1"/>
</dbReference>
<organism evidence="7 8">
    <name type="scientific">Marinitoga aeolica</name>
    <dbReference type="NCBI Taxonomy" id="2809031"/>
    <lineage>
        <taxon>Bacteria</taxon>
        <taxon>Thermotogati</taxon>
        <taxon>Thermotogota</taxon>
        <taxon>Thermotogae</taxon>
        <taxon>Petrotogales</taxon>
        <taxon>Petrotogaceae</taxon>
        <taxon>Marinitoga</taxon>
    </lineage>
</organism>
<evidence type="ECO:0000256" key="3">
    <source>
        <dbReference type="ARBA" id="ARBA00023315"/>
    </source>
</evidence>
<feature type="domain" description="Thiolase N-terminal" evidence="5">
    <location>
        <begin position="4"/>
        <end position="263"/>
    </location>
</feature>
<protein>
    <submittedName>
        <fullName evidence="7">Acetyl-CoA C-acetyltransferase</fullName>
    </submittedName>
</protein>
<dbReference type="RefSeq" id="WP_280999289.1">
    <property type="nucleotide sequence ID" value="NZ_CP069362.1"/>
</dbReference>
<dbReference type="Gene3D" id="3.40.47.10">
    <property type="match status" value="2"/>
</dbReference>
<dbReference type="InterPro" id="IPR020610">
    <property type="entry name" value="Thiolase_AS"/>
</dbReference>
<dbReference type="Pfam" id="PF00108">
    <property type="entry name" value="Thiolase_N"/>
    <property type="match status" value="1"/>
</dbReference>
<dbReference type="SUPFAM" id="SSF53901">
    <property type="entry name" value="Thiolase-like"/>
    <property type="match status" value="2"/>
</dbReference>
<evidence type="ECO:0000256" key="4">
    <source>
        <dbReference type="RuleBase" id="RU003557"/>
    </source>
</evidence>
<dbReference type="InterPro" id="IPR020616">
    <property type="entry name" value="Thiolase_N"/>
</dbReference>
<dbReference type="InterPro" id="IPR016039">
    <property type="entry name" value="Thiolase-like"/>
</dbReference>
<dbReference type="EMBL" id="CP069362">
    <property type="protein sequence ID" value="WGS65114.1"/>
    <property type="molecule type" value="Genomic_DNA"/>
</dbReference>
<sequence length="401" mass="42895">MEKVYIVGAKRTAIGSFGGTLKDKKAAELGAEAIKAALEQAGVAPEQVDHTVAGNVLMAGQGMGPARQAAIYAGIPVEKPAYTVHMVCGSGMKAIMLAANEIKLGNAEIVVAAGMESMSNAPMLLPAKARFGLKFGNIEMIDHMVYDGLTDVFNQYHMGITAENLVEKYGLTREEQDEFAAISQQRAEKAIKEGKFKDEIVPIEIKTRKETKIFDTDEYPRFGTTKETLAKLRPAFKKDGTVTAGNSSGINDGASAMILASESAVKKYGLKPLAEIIAYEQGGVDPSIMGIGPVAAITNLIEKKGIKLEQMELLELNEAFAAQSIAVIKELSEKYGVTKEWFMERTNVNGGAIALGHPIGASGNRITVTLLYEMKKRNLEYGLASLCIGGGMGTAIVIKNL</sequence>
<dbReference type="Pfam" id="PF02803">
    <property type="entry name" value="Thiolase_C"/>
    <property type="match status" value="1"/>
</dbReference>
<keyword evidence="2 4" id="KW-0808">Transferase</keyword>
<dbReference type="Proteomes" id="UP001232493">
    <property type="component" value="Chromosome"/>
</dbReference>
<dbReference type="PANTHER" id="PTHR18919:SF107">
    <property type="entry name" value="ACETYL-COA ACETYLTRANSFERASE, CYTOSOLIC"/>
    <property type="match status" value="1"/>
</dbReference>
<comment type="similarity">
    <text evidence="1 4">Belongs to the thiolase-like superfamily. Thiolase family.</text>
</comment>
<evidence type="ECO:0000259" key="5">
    <source>
        <dbReference type="Pfam" id="PF00108"/>
    </source>
</evidence>
<proteinExistence type="inferred from homology"/>
<name>A0ABY8PR41_9BACT</name>
<keyword evidence="8" id="KW-1185">Reference proteome</keyword>
<evidence type="ECO:0000313" key="7">
    <source>
        <dbReference type="EMBL" id="WGS65114.1"/>
    </source>
</evidence>
<dbReference type="PROSITE" id="PS00737">
    <property type="entry name" value="THIOLASE_2"/>
    <property type="match status" value="1"/>
</dbReference>
<keyword evidence="3 4" id="KW-0012">Acyltransferase</keyword>
<dbReference type="InterPro" id="IPR020617">
    <property type="entry name" value="Thiolase_C"/>
</dbReference>
<dbReference type="PIRSF" id="PIRSF000429">
    <property type="entry name" value="Ac-CoA_Ac_transf"/>
    <property type="match status" value="1"/>
</dbReference>
<evidence type="ECO:0000256" key="2">
    <source>
        <dbReference type="ARBA" id="ARBA00022679"/>
    </source>
</evidence>
<dbReference type="PROSITE" id="PS00099">
    <property type="entry name" value="THIOLASE_3"/>
    <property type="match status" value="1"/>
</dbReference>
<accession>A0ABY8PR41</accession>
<dbReference type="InterPro" id="IPR020613">
    <property type="entry name" value="Thiolase_CS"/>
</dbReference>
<feature type="domain" description="Thiolase C-terminal" evidence="6">
    <location>
        <begin position="270"/>
        <end position="399"/>
    </location>
</feature>
<evidence type="ECO:0000313" key="8">
    <source>
        <dbReference type="Proteomes" id="UP001232493"/>
    </source>
</evidence>
<dbReference type="InterPro" id="IPR002155">
    <property type="entry name" value="Thiolase"/>
</dbReference>
<gene>
    <name evidence="7" type="ORF">JRV97_00740</name>
</gene>